<dbReference type="KEGG" id="strr:EKD16_05085"/>
<dbReference type="InterPro" id="IPR054058">
    <property type="entry name" value="HTH_67"/>
</dbReference>
<dbReference type="Pfam" id="PF21863">
    <property type="entry name" value="HTH_67"/>
    <property type="match status" value="1"/>
</dbReference>
<dbReference type="RefSeq" id="WP_131097306.1">
    <property type="nucleotide sequence ID" value="NZ_CP036455.1"/>
</dbReference>
<reference evidence="1 2" key="1">
    <citation type="submission" date="2019-02" db="EMBL/GenBank/DDBJ databases">
        <authorList>
            <person name="Khodamoradi S."/>
            <person name="Hahnke R.L."/>
            <person name="Kaempfer P."/>
            <person name="Schumann P."/>
            <person name="Rohde M."/>
            <person name="Steinert M."/>
            <person name="Luzhetskyy A."/>
            <person name="Wink J."/>
            <person name="Ruckert C."/>
        </authorList>
    </citation>
    <scope>NUCLEOTIDE SEQUENCE [LARGE SCALE GENOMIC DNA]</scope>
    <source>
        <strain evidence="1 2">M2</strain>
    </source>
</reference>
<name>A0A4P6Q251_9ACTN</name>
<proteinExistence type="predicted"/>
<dbReference type="Proteomes" id="UP000292235">
    <property type="component" value="Chromosome"/>
</dbReference>
<dbReference type="EMBL" id="CP036455">
    <property type="protein sequence ID" value="QBI52824.1"/>
    <property type="molecule type" value="Genomic_DNA"/>
</dbReference>
<accession>A0A4P6Q251</accession>
<evidence type="ECO:0008006" key="3">
    <source>
        <dbReference type="Google" id="ProtNLM"/>
    </source>
</evidence>
<protein>
    <recommendedName>
        <fullName evidence="3">SalK</fullName>
    </recommendedName>
</protein>
<dbReference type="NCBIfam" id="NF047719">
    <property type="entry name" value="SCO6745_fam_HTH"/>
    <property type="match status" value="1"/>
</dbReference>
<dbReference type="AlphaFoldDB" id="A0A4P6Q251"/>
<gene>
    <name evidence="1" type="ORF">EKD16_05085</name>
</gene>
<keyword evidence="2" id="KW-1185">Reference proteome</keyword>
<dbReference type="OrthoDB" id="157052at2"/>
<sequence>MPNDAPSPDLGRTVWSVLEPIHILVYFASEAQARYATIGLEHRAMAYFASRSAAMGAVGPGPVAAAFYNFNPEVVRSVIPHAWSLASPEDVLHARSEIAEQALRRSLGPETVDSAEMREAADLARSAALAAAGLVHGRPLFAAHAGLEWPEDPHLVLWHAATLLREFRGDGHIAALVSAGVSPMDALVTHAATGEIKASFLRKSRGWSDEEWDAGVRGAVERGLVTADSEGTVSLTDAGRTLRSDLESRTDELSVEPYAAIGRKGCERLAELVSPFSDTVRAENNLPVRQ</sequence>
<organism evidence="1 2">
    <name type="scientific">Streptomonospora litoralis</name>
    <dbReference type="NCBI Taxonomy" id="2498135"/>
    <lineage>
        <taxon>Bacteria</taxon>
        <taxon>Bacillati</taxon>
        <taxon>Actinomycetota</taxon>
        <taxon>Actinomycetes</taxon>
        <taxon>Streptosporangiales</taxon>
        <taxon>Nocardiopsidaceae</taxon>
        <taxon>Streptomonospora</taxon>
    </lineage>
</organism>
<evidence type="ECO:0000313" key="2">
    <source>
        <dbReference type="Proteomes" id="UP000292235"/>
    </source>
</evidence>
<evidence type="ECO:0000313" key="1">
    <source>
        <dbReference type="EMBL" id="QBI52824.1"/>
    </source>
</evidence>